<gene>
    <name evidence="1" type="ORF">LFZ56_16135</name>
</gene>
<keyword evidence="2" id="KW-1185">Reference proteome</keyword>
<keyword evidence="1" id="KW-0808">Transferase</keyword>
<dbReference type="AlphaFoldDB" id="A0A248KBS2"/>
<sequence>MKSNKSAEAHESLLQLLFAASKFDRFRAQAQAVKV</sequence>
<evidence type="ECO:0000313" key="2">
    <source>
        <dbReference type="Proteomes" id="UP000197991"/>
    </source>
</evidence>
<dbReference type="GO" id="GO:0016757">
    <property type="term" value="F:glycosyltransferase activity"/>
    <property type="evidence" value="ECO:0007669"/>
    <property type="project" value="UniProtKB-KW"/>
</dbReference>
<proteinExistence type="predicted"/>
<keyword evidence="1" id="KW-0328">Glycosyltransferase</keyword>
<dbReference type="EMBL" id="CP022120">
    <property type="protein sequence ID" value="ASG55656.1"/>
    <property type="molecule type" value="Genomic_DNA"/>
</dbReference>
<reference evidence="1 2" key="1">
    <citation type="submission" date="2017-06" db="EMBL/GenBank/DDBJ databases">
        <title>Salmonella reference genomes for public health.</title>
        <authorList>
            <person name="Robertson J."/>
            <person name="Yoshida C."/>
            <person name="Gurnik S."/>
            <person name="Nash J."/>
        </authorList>
    </citation>
    <scope>NUCLEOTIDE SEQUENCE [LARGE SCALE GENOMIC DNA]</scope>
    <source>
        <strain evidence="1 2">SA19983605</strain>
    </source>
</reference>
<accession>A0A248KBS2</accession>
<evidence type="ECO:0000313" key="1">
    <source>
        <dbReference type="EMBL" id="ASG55656.1"/>
    </source>
</evidence>
<organism evidence="1 2">
    <name type="scientific">Salmonella bongori serovar 66:z41:- str. SA19983605</name>
    <dbReference type="NCBI Taxonomy" id="1243617"/>
    <lineage>
        <taxon>Bacteria</taxon>
        <taxon>Pseudomonadati</taxon>
        <taxon>Pseudomonadota</taxon>
        <taxon>Gammaproteobacteria</taxon>
        <taxon>Enterobacterales</taxon>
        <taxon>Enterobacteriaceae</taxon>
        <taxon>Salmonella</taxon>
    </lineage>
</organism>
<name>A0A248KBS2_SALBN</name>
<dbReference type="Proteomes" id="UP000197991">
    <property type="component" value="Chromosome"/>
</dbReference>
<protein>
    <submittedName>
        <fullName evidence="1">Adenine phosphoribosyltransferase</fullName>
    </submittedName>
</protein>